<dbReference type="Proteomes" id="UP001154282">
    <property type="component" value="Unassembled WGS sequence"/>
</dbReference>
<keyword evidence="2" id="KW-1185">Reference proteome</keyword>
<dbReference type="EMBL" id="CAMGYJ010000004">
    <property type="protein sequence ID" value="CAI0401841.1"/>
    <property type="molecule type" value="Genomic_DNA"/>
</dbReference>
<sequence length="91" mass="9522">MPPARSTPAAAACEKLQNALRECYRRIPAGLGRDAACRHLNLGLAKCLVSAACPEEAEAVRSLCTSGGTALKRSQCQQAELSLAVCLGSHQ</sequence>
<evidence type="ECO:0000313" key="1">
    <source>
        <dbReference type="EMBL" id="CAI0401841.1"/>
    </source>
</evidence>
<gene>
    <name evidence="1" type="ORF">LITE_LOCUS11365</name>
</gene>
<organism evidence="1 2">
    <name type="scientific">Linum tenue</name>
    <dbReference type="NCBI Taxonomy" id="586396"/>
    <lineage>
        <taxon>Eukaryota</taxon>
        <taxon>Viridiplantae</taxon>
        <taxon>Streptophyta</taxon>
        <taxon>Embryophyta</taxon>
        <taxon>Tracheophyta</taxon>
        <taxon>Spermatophyta</taxon>
        <taxon>Magnoliopsida</taxon>
        <taxon>eudicotyledons</taxon>
        <taxon>Gunneridae</taxon>
        <taxon>Pentapetalae</taxon>
        <taxon>rosids</taxon>
        <taxon>fabids</taxon>
        <taxon>Malpighiales</taxon>
        <taxon>Linaceae</taxon>
        <taxon>Linum</taxon>
    </lineage>
</organism>
<accession>A0AAV0IXK1</accession>
<evidence type="ECO:0000313" key="2">
    <source>
        <dbReference type="Proteomes" id="UP001154282"/>
    </source>
</evidence>
<proteinExistence type="predicted"/>
<dbReference type="AlphaFoldDB" id="A0AAV0IXK1"/>
<evidence type="ECO:0008006" key="3">
    <source>
        <dbReference type="Google" id="ProtNLM"/>
    </source>
</evidence>
<protein>
    <recommendedName>
        <fullName evidence="3">COX assembly mitochondrial protein</fullName>
    </recommendedName>
</protein>
<comment type="caution">
    <text evidence="1">The sequence shown here is derived from an EMBL/GenBank/DDBJ whole genome shotgun (WGS) entry which is preliminary data.</text>
</comment>
<name>A0AAV0IXK1_9ROSI</name>
<reference evidence="1" key="1">
    <citation type="submission" date="2022-08" db="EMBL/GenBank/DDBJ databases">
        <authorList>
            <person name="Gutierrez-Valencia J."/>
        </authorList>
    </citation>
    <scope>NUCLEOTIDE SEQUENCE</scope>
</reference>